<comment type="similarity">
    <text evidence="3">Belongs to the glycosyl hydrolase 5 (cellulase A) family.</text>
</comment>
<dbReference type="InterPro" id="IPR001547">
    <property type="entry name" value="Glyco_hydro_5"/>
</dbReference>
<keyword evidence="2 3" id="KW-0326">Glycosidase</keyword>
<dbReference type="GO" id="GO:0005576">
    <property type="term" value="C:extracellular region"/>
    <property type="evidence" value="ECO:0007669"/>
    <property type="project" value="TreeGrafter"/>
</dbReference>
<dbReference type="SUPFAM" id="SSF49785">
    <property type="entry name" value="Galactose-binding domain-like"/>
    <property type="match status" value="1"/>
</dbReference>
<dbReference type="InterPro" id="IPR017853">
    <property type="entry name" value="GH"/>
</dbReference>
<dbReference type="Gene3D" id="3.20.20.80">
    <property type="entry name" value="Glycosidases"/>
    <property type="match status" value="1"/>
</dbReference>
<keyword evidence="7" id="KW-1185">Reference proteome</keyword>
<evidence type="ECO:0000256" key="3">
    <source>
        <dbReference type="RuleBase" id="RU361153"/>
    </source>
</evidence>
<reference evidence="6 7" key="1">
    <citation type="submission" date="2019-03" db="EMBL/GenBank/DDBJ databases">
        <authorList>
            <person name="Kim M.K.M."/>
        </authorList>
    </citation>
    <scope>NUCLEOTIDE SEQUENCE [LARGE SCALE GENOMIC DNA]</scope>
    <source>
        <strain evidence="6 7">17J68-15</strain>
    </source>
</reference>
<dbReference type="InterPro" id="IPR050386">
    <property type="entry name" value="Glycosyl_hydrolase_5"/>
</dbReference>
<dbReference type="Gene3D" id="2.60.120.260">
    <property type="entry name" value="Galactose-binding domain-like"/>
    <property type="match status" value="1"/>
</dbReference>
<keyword evidence="1 3" id="KW-0378">Hydrolase</keyword>
<evidence type="ECO:0000256" key="2">
    <source>
        <dbReference type="ARBA" id="ARBA00023295"/>
    </source>
</evidence>
<dbReference type="EMBL" id="SKFH01000009">
    <property type="protein sequence ID" value="TCZ73013.1"/>
    <property type="molecule type" value="Genomic_DNA"/>
</dbReference>
<dbReference type="Proteomes" id="UP000295164">
    <property type="component" value="Unassembled WGS sequence"/>
</dbReference>
<dbReference type="Pfam" id="PF00150">
    <property type="entry name" value="Cellulase"/>
    <property type="match status" value="1"/>
</dbReference>
<dbReference type="InterPro" id="IPR008979">
    <property type="entry name" value="Galactose-bd-like_sf"/>
</dbReference>
<dbReference type="GO" id="GO:0009986">
    <property type="term" value="C:cell surface"/>
    <property type="evidence" value="ECO:0007669"/>
    <property type="project" value="TreeGrafter"/>
</dbReference>
<evidence type="ECO:0000313" key="7">
    <source>
        <dbReference type="Proteomes" id="UP000295164"/>
    </source>
</evidence>
<dbReference type="CDD" id="cd04080">
    <property type="entry name" value="CBM6_cellulase-like"/>
    <property type="match status" value="1"/>
</dbReference>
<evidence type="ECO:0000259" key="5">
    <source>
        <dbReference type="Pfam" id="PF00150"/>
    </source>
</evidence>
<proteinExistence type="inferred from homology"/>
<dbReference type="GO" id="GO:0009251">
    <property type="term" value="P:glucan catabolic process"/>
    <property type="evidence" value="ECO:0007669"/>
    <property type="project" value="TreeGrafter"/>
</dbReference>
<protein>
    <submittedName>
        <fullName evidence="6">Glycosyl hydrolase family 5</fullName>
    </submittedName>
</protein>
<dbReference type="PANTHER" id="PTHR31297:SF13">
    <property type="entry name" value="PUTATIVE-RELATED"/>
    <property type="match status" value="1"/>
</dbReference>
<feature type="signal peptide" evidence="4">
    <location>
        <begin position="1"/>
        <end position="19"/>
    </location>
</feature>
<dbReference type="GO" id="GO:0008422">
    <property type="term" value="F:beta-glucosidase activity"/>
    <property type="evidence" value="ECO:0007669"/>
    <property type="project" value="TreeGrafter"/>
</dbReference>
<accession>A0A4R4E2K6</accession>
<dbReference type="PANTHER" id="PTHR31297">
    <property type="entry name" value="GLUCAN ENDO-1,6-BETA-GLUCOSIDASE B"/>
    <property type="match status" value="1"/>
</dbReference>
<evidence type="ECO:0000313" key="6">
    <source>
        <dbReference type="EMBL" id="TCZ73013.1"/>
    </source>
</evidence>
<gene>
    <name evidence="6" type="ORF">E0486_07870</name>
</gene>
<organism evidence="6 7">
    <name type="scientific">Flaviaesturariibacter aridisoli</name>
    <dbReference type="NCBI Taxonomy" id="2545761"/>
    <lineage>
        <taxon>Bacteria</taxon>
        <taxon>Pseudomonadati</taxon>
        <taxon>Bacteroidota</taxon>
        <taxon>Chitinophagia</taxon>
        <taxon>Chitinophagales</taxon>
        <taxon>Chitinophagaceae</taxon>
        <taxon>Flaviaestuariibacter</taxon>
    </lineage>
</organism>
<dbReference type="OrthoDB" id="9800955at2"/>
<feature type="chain" id="PRO_5020488321" evidence="4">
    <location>
        <begin position="20"/>
        <end position="582"/>
    </location>
</feature>
<evidence type="ECO:0000256" key="4">
    <source>
        <dbReference type="SAM" id="SignalP"/>
    </source>
</evidence>
<dbReference type="AlphaFoldDB" id="A0A4R4E2K6"/>
<dbReference type="SUPFAM" id="SSF51445">
    <property type="entry name" value="(Trans)glycosidases"/>
    <property type="match status" value="1"/>
</dbReference>
<name>A0A4R4E2K6_9BACT</name>
<feature type="domain" description="Glycoside hydrolase family 5" evidence="5">
    <location>
        <begin position="84"/>
        <end position="342"/>
    </location>
</feature>
<keyword evidence="4" id="KW-0732">Signal</keyword>
<comment type="caution">
    <text evidence="6">The sequence shown here is derived from an EMBL/GenBank/DDBJ whole genome shotgun (WGS) entry which is preliminary data.</text>
</comment>
<sequence length="582" mass="65423">MRSLIACTIALLGAVNGSAQGFLHAQGDRLADGSGRPVLLRGMGLGGWMLQEPYMLQLSGGPVNQQEIRQQLETLVGIERTKAFYDAWLDGFVTRADIDSLAAWGFNSVRLPMHYNLFTLPVDREPVKGRNTWLSKGFTLTDSLLRWCAAKRMYLILDLHAAPGGQGNDLPISDRDSSRAPLWQDSAAQNKTVALWTRLAERYAREPWIGAYDLINEPNWNFSNPQDRNGCNDSSNAPLRAFYMRLTTAVRRVDKNHLVIIEGNCWGNNYRGVLPPWDSNMALSFHKYWNDNNEGAIAGIADLRKRYGIPVWMGESGENSNAWFRDAVELLERHDIGWAWWPHKKMGMNNPFEIPNNDDFRAVQSWLKGRGRKPAPDAAFRGLMQLARDSRTDRAHYHPDVVDALFRQVGSHDTRPFQPHSIGPDTTVWAVHFDLGRNGEAYFARDSGNYWVSSGKRTEWNRGWTFRNDPVDILPCADSGIGFQVASLGDREWLQYSVDVTAPGTYRLGLRLRAEGDAQPLLWVNGAAVKLDATGGESWKYTRSEPVYLPAGRSRIRIGSAGEGLAVNYLRFEALPDEKGSQ</sequence>
<evidence type="ECO:0000256" key="1">
    <source>
        <dbReference type="ARBA" id="ARBA00022801"/>
    </source>
</evidence>